<evidence type="ECO:0000313" key="2">
    <source>
        <dbReference type="Proteomes" id="UP000044071"/>
    </source>
</evidence>
<sequence length="64" mass="6588">MTTKTEEFLAKCAENKKNLEAGETYSSPSITALDLDELIDTRGGSATSVTTTGAAVAASTSALF</sequence>
<dbReference type="EMBL" id="CCSB01000002">
    <property type="protein sequence ID" value="CDZ77629.1"/>
    <property type="molecule type" value="Genomic_DNA"/>
</dbReference>
<evidence type="ECO:0000313" key="1">
    <source>
        <dbReference type="EMBL" id="CDZ77629.1"/>
    </source>
</evidence>
<dbReference type="RefSeq" id="WP_043874133.1">
    <property type="nucleotide sequence ID" value="NZ_CCVW01000002.1"/>
</dbReference>
<dbReference type="STRING" id="1034943.BN59_01913"/>
<accession>A0A078L0Q5</accession>
<protein>
    <submittedName>
        <fullName evidence="1">Uncharacterized protein</fullName>
    </submittedName>
</protein>
<keyword evidence="2" id="KW-1185">Reference proteome</keyword>
<organism evidence="1 2">
    <name type="scientific">Legionella massiliensis</name>
    <dbReference type="NCBI Taxonomy" id="1034943"/>
    <lineage>
        <taxon>Bacteria</taxon>
        <taxon>Pseudomonadati</taxon>
        <taxon>Pseudomonadota</taxon>
        <taxon>Gammaproteobacteria</taxon>
        <taxon>Legionellales</taxon>
        <taxon>Legionellaceae</taxon>
        <taxon>Legionella</taxon>
    </lineage>
</organism>
<name>A0A078L0Q5_9GAMM</name>
<dbReference type="AlphaFoldDB" id="A0A078L0Q5"/>
<gene>
    <name evidence="1" type="ORF">BN59_01913</name>
</gene>
<proteinExistence type="predicted"/>
<dbReference type="eggNOG" id="ENOG5032K97">
    <property type="taxonomic scope" value="Bacteria"/>
</dbReference>
<dbReference type="OrthoDB" id="5654233at2"/>
<dbReference type="Proteomes" id="UP000044071">
    <property type="component" value="Unassembled WGS sequence"/>
</dbReference>
<reference evidence="1 2" key="1">
    <citation type="submission" date="2014-06" db="EMBL/GenBank/DDBJ databases">
        <authorList>
            <person name="Urmite Genomes Urmite Genomes"/>
        </authorList>
    </citation>
    <scope>NUCLEOTIDE SEQUENCE [LARGE SCALE GENOMIC DNA]</scope>
</reference>